<gene>
    <name evidence="5" type="ORF">EV678_2446</name>
</gene>
<comment type="similarity">
    <text evidence="1 4">Belongs to the 5-formyltetrahydrofolate cyclo-ligase family.</text>
</comment>
<keyword evidence="2 4" id="KW-0547">Nucleotide-binding</keyword>
<dbReference type="PANTHER" id="PTHR23407:SF1">
    <property type="entry name" value="5-FORMYLTETRAHYDROFOLATE CYCLO-LIGASE"/>
    <property type="match status" value="1"/>
</dbReference>
<dbReference type="PIRSF" id="PIRSF006806">
    <property type="entry name" value="FTHF_cligase"/>
    <property type="match status" value="1"/>
</dbReference>
<dbReference type="Gene3D" id="3.40.50.10420">
    <property type="entry name" value="NagB/RpiA/CoA transferase-like"/>
    <property type="match status" value="1"/>
</dbReference>
<reference evidence="5 6" key="1">
    <citation type="submission" date="2019-02" db="EMBL/GenBank/DDBJ databases">
        <title>Genomic Encyclopedia of Type Strains, Phase IV (KMG-IV): sequencing the most valuable type-strain genomes for metagenomic binning, comparative biology and taxonomic classification.</title>
        <authorList>
            <person name="Goeker M."/>
        </authorList>
    </citation>
    <scope>NUCLEOTIDE SEQUENCE [LARGE SCALE GENOMIC DNA]</scope>
    <source>
        <strain evidence="5 6">DSM 21223</strain>
    </source>
</reference>
<dbReference type="EC" id="6.3.3.2" evidence="4"/>
<protein>
    <recommendedName>
        <fullName evidence="4">5-formyltetrahydrofolate cyclo-ligase</fullName>
        <ecNumber evidence="4">6.3.3.2</ecNumber>
    </recommendedName>
</protein>
<evidence type="ECO:0000313" key="5">
    <source>
        <dbReference type="EMBL" id="RZT76568.1"/>
    </source>
</evidence>
<proteinExistence type="inferred from homology"/>
<evidence type="ECO:0000256" key="1">
    <source>
        <dbReference type="ARBA" id="ARBA00010638"/>
    </source>
</evidence>
<dbReference type="Pfam" id="PF01812">
    <property type="entry name" value="5-FTHF_cyc-lig"/>
    <property type="match status" value="1"/>
</dbReference>
<evidence type="ECO:0000256" key="2">
    <source>
        <dbReference type="ARBA" id="ARBA00022741"/>
    </source>
</evidence>
<keyword evidence="4" id="KW-0479">Metal-binding</keyword>
<keyword evidence="3 4" id="KW-0067">ATP-binding</keyword>
<dbReference type="InterPro" id="IPR002698">
    <property type="entry name" value="FTHF_cligase"/>
</dbReference>
<evidence type="ECO:0000256" key="3">
    <source>
        <dbReference type="ARBA" id="ARBA00022840"/>
    </source>
</evidence>
<organism evidence="5 6">
    <name type="scientific">Azospira oryzae</name>
    <dbReference type="NCBI Taxonomy" id="146939"/>
    <lineage>
        <taxon>Bacteria</taxon>
        <taxon>Pseudomonadati</taxon>
        <taxon>Pseudomonadota</taxon>
        <taxon>Betaproteobacteria</taxon>
        <taxon>Rhodocyclales</taxon>
        <taxon>Rhodocyclaceae</taxon>
        <taxon>Azospira</taxon>
    </lineage>
</organism>
<sequence length="197" mass="21440">MTAIPFTPPPAPENRNVLRQRLIAARRGLSAEAVALLSEAICGHLMAGFPELEGKVVGFCWPVQNEPDLRPLLLEWQSRGGRSALPVVTVPNAPLAFREWREATPLAPDRYGIPTPTEGPWLVPQVLLLPVNGVDRLGYRLGYGGGFFDRTLASLDPRPLAIGVGYELARVADIGPEPHDEPLDALVTEAGITRFRP</sequence>
<dbReference type="EMBL" id="SHKM01000002">
    <property type="protein sequence ID" value="RZT76568.1"/>
    <property type="molecule type" value="Genomic_DNA"/>
</dbReference>
<dbReference type="InterPro" id="IPR037171">
    <property type="entry name" value="NagB/RpiA_transferase-like"/>
</dbReference>
<dbReference type="InterPro" id="IPR024185">
    <property type="entry name" value="FTHF_cligase-like_sf"/>
</dbReference>
<keyword evidence="4" id="KW-0460">Magnesium</keyword>
<comment type="caution">
    <text evidence="5">The sequence shown here is derived from an EMBL/GenBank/DDBJ whole genome shotgun (WGS) entry which is preliminary data.</text>
</comment>
<comment type="cofactor">
    <cofactor evidence="4">
        <name>Mg(2+)</name>
        <dbReference type="ChEBI" id="CHEBI:18420"/>
    </cofactor>
</comment>
<name>A0ABY0IMX3_9RHOO</name>
<evidence type="ECO:0000256" key="4">
    <source>
        <dbReference type="RuleBase" id="RU361279"/>
    </source>
</evidence>
<dbReference type="NCBIfam" id="TIGR02727">
    <property type="entry name" value="MTHFS_bact"/>
    <property type="match status" value="1"/>
</dbReference>
<dbReference type="PANTHER" id="PTHR23407">
    <property type="entry name" value="ATPASE INHIBITOR/5-FORMYLTETRAHYDROFOLATE CYCLO-LIGASE"/>
    <property type="match status" value="1"/>
</dbReference>
<evidence type="ECO:0000313" key="6">
    <source>
        <dbReference type="Proteomes" id="UP000292136"/>
    </source>
</evidence>
<keyword evidence="6" id="KW-1185">Reference proteome</keyword>
<comment type="catalytic activity">
    <reaction evidence="4">
        <text>(6S)-5-formyl-5,6,7,8-tetrahydrofolate + ATP = (6R)-5,10-methenyltetrahydrofolate + ADP + phosphate</text>
        <dbReference type="Rhea" id="RHEA:10488"/>
        <dbReference type="ChEBI" id="CHEBI:30616"/>
        <dbReference type="ChEBI" id="CHEBI:43474"/>
        <dbReference type="ChEBI" id="CHEBI:57455"/>
        <dbReference type="ChEBI" id="CHEBI:57457"/>
        <dbReference type="ChEBI" id="CHEBI:456216"/>
        <dbReference type="EC" id="6.3.3.2"/>
    </reaction>
</comment>
<accession>A0ABY0IMX3</accession>
<dbReference type="SUPFAM" id="SSF100950">
    <property type="entry name" value="NagB/RpiA/CoA transferase-like"/>
    <property type="match status" value="1"/>
</dbReference>
<dbReference type="Proteomes" id="UP000292136">
    <property type="component" value="Unassembled WGS sequence"/>
</dbReference>
<dbReference type="RefSeq" id="WP_014235792.1">
    <property type="nucleotide sequence ID" value="NZ_SHKM01000002.1"/>
</dbReference>